<dbReference type="AlphaFoldDB" id="A0AAU8TRC6"/>
<dbReference type="GeneID" id="66518402"/>
<keyword evidence="2" id="KW-0677">Repeat</keyword>
<dbReference type="GO" id="GO:0009395">
    <property type="term" value="P:phospholipid catabolic process"/>
    <property type="evidence" value="ECO:0007669"/>
    <property type="project" value="TreeGrafter"/>
</dbReference>
<dbReference type="EMBL" id="CP010027">
    <property type="protein sequence ID" value="AJZ64085.1"/>
    <property type="molecule type" value="Genomic_DNA"/>
</dbReference>
<dbReference type="KEGG" id="bfn:OI25_4524"/>
<keyword evidence="3" id="KW-0378">Hydrolase</keyword>
<comment type="catalytic activity">
    <reaction evidence="1">
        <text>a 1,2-diacyl-sn-glycero-3-phosphocholine + H2O = a 1,2-diacyl-sn-glycero-3-phosphate + choline + H(+)</text>
        <dbReference type="Rhea" id="RHEA:14445"/>
        <dbReference type="ChEBI" id="CHEBI:15354"/>
        <dbReference type="ChEBI" id="CHEBI:15377"/>
        <dbReference type="ChEBI" id="CHEBI:15378"/>
        <dbReference type="ChEBI" id="CHEBI:57643"/>
        <dbReference type="ChEBI" id="CHEBI:58608"/>
        <dbReference type="EC" id="3.1.4.4"/>
    </reaction>
</comment>
<dbReference type="RefSeq" id="WP_046571183.1">
    <property type="nucleotide sequence ID" value="NZ_CP010027.1"/>
</dbReference>
<dbReference type="InterPro" id="IPR001736">
    <property type="entry name" value="PLipase_D/transphosphatidylase"/>
</dbReference>
<name>A0AAU8TRC6_9BURK</name>
<feature type="domain" description="PLD phosphodiesterase" evidence="5">
    <location>
        <begin position="550"/>
        <end position="577"/>
    </location>
</feature>
<evidence type="ECO:0000256" key="3">
    <source>
        <dbReference type="ARBA" id="ARBA00022801"/>
    </source>
</evidence>
<reference evidence="6 7" key="1">
    <citation type="journal article" date="2015" name="Genome Announc.">
        <title>Complete genome sequences for 59 burkholderia isolates, both pathogenic and near neighbor.</title>
        <authorList>
            <person name="Johnson S.L."/>
            <person name="Bishop-Lilly K.A."/>
            <person name="Ladner J.T."/>
            <person name="Daligault H.E."/>
            <person name="Davenport K.W."/>
            <person name="Jaissle J."/>
            <person name="Frey K.G."/>
            <person name="Koroleva G.I."/>
            <person name="Bruce D.C."/>
            <person name="Coyne S.R."/>
            <person name="Broomall S.M."/>
            <person name="Li P.E."/>
            <person name="Teshima H."/>
            <person name="Gibbons H.S."/>
            <person name="Palacios G.F."/>
            <person name="Rosenzweig C.N."/>
            <person name="Redden C.L."/>
            <person name="Xu Y."/>
            <person name="Minogue T.D."/>
            <person name="Chain P.S."/>
        </authorList>
    </citation>
    <scope>NUCLEOTIDE SEQUENCE [LARGE SCALE GENOMIC DNA]</scope>
    <source>
        <strain evidence="6 7">ATCC BAA-463</strain>
    </source>
</reference>
<evidence type="ECO:0000256" key="1">
    <source>
        <dbReference type="ARBA" id="ARBA00000798"/>
    </source>
</evidence>
<organism evidence="6 7">
    <name type="scientific">Paraburkholderia fungorum</name>
    <dbReference type="NCBI Taxonomy" id="134537"/>
    <lineage>
        <taxon>Bacteria</taxon>
        <taxon>Pseudomonadati</taxon>
        <taxon>Pseudomonadota</taxon>
        <taxon>Betaproteobacteria</taxon>
        <taxon>Burkholderiales</taxon>
        <taxon>Burkholderiaceae</taxon>
        <taxon>Paraburkholderia</taxon>
    </lineage>
</organism>
<gene>
    <name evidence="6" type="ORF">OI25_4524</name>
</gene>
<keyword evidence="4" id="KW-0443">Lipid metabolism</keyword>
<dbReference type="Pfam" id="PF13091">
    <property type="entry name" value="PLDc_2"/>
    <property type="match status" value="1"/>
</dbReference>
<dbReference type="SUPFAM" id="SSF56024">
    <property type="entry name" value="Phospholipase D/nuclease"/>
    <property type="match status" value="2"/>
</dbReference>
<evidence type="ECO:0000256" key="4">
    <source>
        <dbReference type="ARBA" id="ARBA00023098"/>
    </source>
</evidence>
<dbReference type="SMART" id="SM00155">
    <property type="entry name" value="PLDc"/>
    <property type="match status" value="2"/>
</dbReference>
<dbReference type="InterPro" id="IPR015679">
    <property type="entry name" value="PLipase_D_fam"/>
</dbReference>
<dbReference type="PROSITE" id="PS50035">
    <property type="entry name" value="PLD"/>
    <property type="match status" value="1"/>
</dbReference>
<accession>A0AAU8TRC6</accession>
<dbReference type="Gene3D" id="3.30.870.10">
    <property type="entry name" value="Endonuclease Chain A"/>
    <property type="match status" value="2"/>
</dbReference>
<evidence type="ECO:0000313" key="7">
    <source>
        <dbReference type="Proteomes" id="UP000032614"/>
    </source>
</evidence>
<proteinExistence type="predicted"/>
<dbReference type="PANTHER" id="PTHR18896">
    <property type="entry name" value="PHOSPHOLIPASE D"/>
    <property type="match status" value="1"/>
</dbReference>
<dbReference type="PANTHER" id="PTHR18896:SF76">
    <property type="entry name" value="PHOSPHOLIPASE"/>
    <property type="match status" value="1"/>
</dbReference>
<evidence type="ECO:0000259" key="5">
    <source>
        <dbReference type="PROSITE" id="PS50035"/>
    </source>
</evidence>
<dbReference type="Proteomes" id="UP000032614">
    <property type="component" value="Chromosome 2"/>
</dbReference>
<dbReference type="InterPro" id="IPR025202">
    <property type="entry name" value="PLD-like_dom"/>
</dbReference>
<protein>
    <submittedName>
        <fullName evidence="6">Phospholipase D family protein</fullName>
    </submittedName>
</protein>
<sequence length="675" mass="75967">MTGAPITTPLAQNQTSTATVCSPWFVDFTDENRPVEFHPLPCSYKPLVNGEEAFSAVYDAINAARFSVDIICWGFQPSMYFKRGDRGASMNIGDLLITKGLQGVRVRVLCWADSLGIAQMSENSTPGLTWWRHFFTQNENNAEREYDREWYRHATAPGIRPQWEDARNKWAAELRARHTAGLPPPDPAQVVALQGFPCVEMATRDFSLKDRWEIMWRESRFRDDKNLNEEAVTVGFGGEPSHHQKMVMVDYDAPEHAVGFVMGHNTLDAYWDDDKHSFARMHPRFGRNGATPRQDMSACVTGPILEHLNVNFCRAWQHTTKVDLITPRKALASRLTVRQDKGTPVMAQILRTQSQKAENRRDIRSMYKQVTNNTSRFMYIENQYFRWPPLVDQIKAAVNKQLAWGRDTGRDGTLYLFVVTNSSDDALENGQVSTYRMMESLGHADTMPDVTKAERDDALQQQKSSLQSQIDDIDGSEQTVRVYGTGTATQNAPFFARSEARKKDLQQQLDAVNGKISANKSGPVVPSDITGLKTLICTLVAPDSPAGNWMNTYVHSKIMVIDDVFLTHGSANINTRSMEVDSELNICHEHGDVTNALRKRLWTIHTRNGSVSYQGGQSDSDANNAQAIGDNIEEAFKAWSGIITSNKKRMDSKKQSPLASLIAFRTDTTKRSKLD</sequence>
<evidence type="ECO:0000313" key="6">
    <source>
        <dbReference type="EMBL" id="AJZ64085.1"/>
    </source>
</evidence>
<dbReference type="GO" id="GO:0004630">
    <property type="term" value="F:phospholipase D activity"/>
    <property type="evidence" value="ECO:0007669"/>
    <property type="project" value="UniProtKB-EC"/>
</dbReference>
<evidence type="ECO:0000256" key="2">
    <source>
        <dbReference type="ARBA" id="ARBA00022737"/>
    </source>
</evidence>